<sequence precursor="true">MTRTQRVIQQALHLASVAAFVATLLASSHATAQSSTWRLSPYEIQMLVAVESVTAGDQEVAADVDTHVNERADASIGALWDMHIAAASPAETRLVADAIDGQAAAREALVEGIEGADKLLVAQIRETPRGVWARVAEYDAILMRWGRPVEAEVATLSQAPEAVFRLACQAFSPLAEFSISQGDPNLIELAFRGDQLPQRRGAPDWIRPDDILQPVLRQLDRDGAATAEGIRDVPWTYLLVGEAGDNPTAKFVSHTRRPLPSRRRGRVERLAVRLPRRSAPITLRAHAKADPARALVGYQVFIQDGEDAEREPAGATGPDGRLVIEPGEAPILMAYIKSGSQLVAKVPVAPGSVDEMDVPLLDETTRLNAEAKLGILREDLIDLVAQRKILIARIDAAIEAKNYDQAVRLITDLERLPARAIFDRQLRNLEQSSTSDVPMIQKRIDRIFADTRSVLAAFLNPSEIQGVKSRLANARKNEG</sequence>
<feature type="signal peptide" evidence="1">
    <location>
        <begin position="1"/>
        <end position="32"/>
    </location>
</feature>
<accession>A0A5C5VC99</accession>
<evidence type="ECO:0000313" key="3">
    <source>
        <dbReference type="Proteomes" id="UP000316714"/>
    </source>
</evidence>
<feature type="chain" id="PRO_5022948779" description="Peptidylprolyl isomerase" evidence="1">
    <location>
        <begin position="33"/>
        <end position="479"/>
    </location>
</feature>
<reference evidence="2 3" key="1">
    <citation type="submission" date="2019-02" db="EMBL/GenBank/DDBJ databases">
        <title>Deep-cultivation of Planctomycetes and their phenomic and genomic characterization uncovers novel biology.</title>
        <authorList>
            <person name="Wiegand S."/>
            <person name="Jogler M."/>
            <person name="Boedeker C."/>
            <person name="Pinto D."/>
            <person name="Vollmers J."/>
            <person name="Rivas-Marin E."/>
            <person name="Kohn T."/>
            <person name="Peeters S.H."/>
            <person name="Heuer A."/>
            <person name="Rast P."/>
            <person name="Oberbeckmann S."/>
            <person name="Bunk B."/>
            <person name="Jeske O."/>
            <person name="Meyerdierks A."/>
            <person name="Storesund J.E."/>
            <person name="Kallscheuer N."/>
            <person name="Luecker S."/>
            <person name="Lage O.M."/>
            <person name="Pohl T."/>
            <person name="Merkel B.J."/>
            <person name="Hornburger P."/>
            <person name="Mueller R.-W."/>
            <person name="Bruemmer F."/>
            <person name="Labrenz M."/>
            <person name="Spormann A.M."/>
            <person name="Op Den Camp H."/>
            <person name="Overmann J."/>
            <person name="Amann R."/>
            <person name="Jetten M.S.M."/>
            <person name="Mascher T."/>
            <person name="Medema M.H."/>
            <person name="Devos D.P."/>
            <person name="Kaster A.-K."/>
            <person name="Ovreas L."/>
            <person name="Rohde M."/>
            <person name="Galperin M.Y."/>
            <person name="Jogler C."/>
        </authorList>
    </citation>
    <scope>NUCLEOTIDE SEQUENCE [LARGE SCALE GENOMIC DNA]</scope>
    <source>
        <strain evidence="2 3">KOR34</strain>
    </source>
</reference>
<dbReference type="AlphaFoldDB" id="A0A5C5VC99"/>
<name>A0A5C5VC99_9BACT</name>
<evidence type="ECO:0000256" key="1">
    <source>
        <dbReference type="SAM" id="SignalP"/>
    </source>
</evidence>
<dbReference type="RefSeq" id="WP_146561983.1">
    <property type="nucleotide sequence ID" value="NZ_SIHJ01000001.1"/>
</dbReference>
<protein>
    <recommendedName>
        <fullName evidence="4">Peptidylprolyl isomerase</fullName>
    </recommendedName>
</protein>
<proteinExistence type="predicted"/>
<dbReference type="EMBL" id="SIHJ01000001">
    <property type="protein sequence ID" value="TWT35650.1"/>
    <property type="molecule type" value="Genomic_DNA"/>
</dbReference>
<comment type="caution">
    <text evidence="2">The sequence shown here is derived from an EMBL/GenBank/DDBJ whole genome shotgun (WGS) entry which is preliminary data.</text>
</comment>
<keyword evidence="1" id="KW-0732">Signal</keyword>
<evidence type="ECO:0000313" key="2">
    <source>
        <dbReference type="EMBL" id="TWT35650.1"/>
    </source>
</evidence>
<dbReference type="OrthoDB" id="240747at2"/>
<gene>
    <name evidence="2" type="ORF">KOR34_05440</name>
</gene>
<organism evidence="2 3">
    <name type="scientific">Posidoniimonas corsicana</name>
    <dbReference type="NCBI Taxonomy" id="1938618"/>
    <lineage>
        <taxon>Bacteria</taxon>
        <taxon>Pseudomonadati</taxon>
        <taxon>Planctomycetota</taxon>
        <taxon>Planctomycetia</taxon>
        <taxon>Pirellulales</taxon>
        <taxon>Lacipirellulaceae</taxon>
        <taxon>Posidoniimonas</taxon>
    </lineage>
</organism>
<evidence type="ECO:0008006" key="4">
    <source>
        <dbReference type="Google" id="ProtNLM"/>
    </source>
</evidence>
<keyword evidence="3" id="KW-1185">Reference proteome</keyword>
<dbReference type="Proteomes" id="UP000316714">
    <property type="component" value="Unassembled WGS sequence"/>
</dbReference>